<dbReference type="CDD" id="cd03812">
    <property type="entry name" value="GT4_CapH-like"/>
    <property type="match status" value="1"/>
</dbReference>
<gene>
    <name evidence="3" type="ORF">IAB70_06040</name>
</gene>
<dbReference type="PANTHER" id="PTHR45947">
    <property type="entry name" value="SULFOQUINOVOSYL TRANSFERASE SQD2"/>
    <property type="match status" value="1"/>
</dbReference>
<dbReference type="Pfam" id="PF13439">
    <property type="entry name" value="Glyco_transf_4"/>
    <property type="match status" value="1"/>
</dbReference>
<dbReference type="AlphaFoldDB" id="A0A9D1M214"/>
<reference evidence="3" key="1">
    <citation type="submission" date="2020-10" db="EMBL/GenBank/DDBJ databases">
        <authorList>
            <person name="Gilroy R."/>
        </authorList>
    </citation>
    <scope>NUCLEOTIDE SEQUENCE</scope>
    <source>
        <strain evidence="3">CHK195-15760</strain>
    </source>
</reference>
<feature type="domain" description="Glycosyltransferase subfamily 4-like N-terminal" evidence="2">
    <location>
        <begin position="18"/>
        <end position="170"/>
    </location>
</feature>
<feature type="domain" description="Glycosyl transferase family 1" evidence="1">
    <location>
        <begin position="179"/>
        <end position="329"/>
    </location>
</feature>
<dbReference type="InterPro" id="IPR028098">
    <property type="entry name" value="Glyco_trans_4-like_N"/>
</dbReference>
<dbReference type="Pfam" id="PF00534">
    <property type="entry name" value="Glycos_transf_1"/>
    <property type="match status" value="1"/>
</dbReference>
<evidence type="ECO:0000259" key="1">
    <source>
        <dbReference type="Pfam" id="PF00534"/>
    </source>
</evidence>
<dbReference type="SUPFAM" id="SSF53756">
    <property type="entry name" value="UDP-Glycosyltransferase/glycogen phosphorylase"/>
    <property type="match status" value="1"/>
</dbReference>
<dbReference type="EMBL" id="DVNH01000047">
    <property type="protein sequence ID" value="HIU52152.1"/>
    <property type="molecule type" value="Genomic_DNA"/>
</dbReference>
<sequence>MSEKPKRILHIVGTMNLGGQETFIMNLYRKIDRSKIQFDFVVHSKEKQFYEEEIKQLGGRIYKIDSMSKNLFCHMKTLYHILKDNRYAIIHRHTNSSIIWFDLLVAKMAKVQKIIVHSHSSSSKSRIIHKICRSIMNLFIDIRLACSKEAGEWLFGKKKFEVIPNGIDLKKYRFNEEKREELRKQMRIEGQFVIGHIGRFSSEKNQDFLIDILKRIKNKKKNVVLIFVGDGEEREKIQKKAIEYEVNNEVKFLGNRKNVFELLNIFDVFAFPSIYEGLPLTLLEVQANGLNAIISSQISNEVILTDLVEKLPLNNIEEWIDSILKKKRKENLEKYNQIMLQSRFNIDDVIKKMERVYE</sequence>
<dbReference type="Proteomes" id="UP000824093">
    <property type="component" value="Unassembled WGS sequence"/>
</dbReference>
<name>A0A9D1M214_9FIRM</name>
<proteinExistence type="predicted"/>
<dbReference type="InterPro" id="IPR050194">
    <property type="entry name" value="Glycosyltransferase_grp1"/>
</dbReference>
<accession>A0A9D1M214</accession>
<dbReference type="GO" id="GO:0016757">
    <property type="term" value="F:glycosyltransferase activity"/>
    <property type="evidence" value="ECO:0007669"/>
    <property type="project" value="InterPro"/>
</dbReference>
<dbReference type="Gene3D" id="3.40.50.2000">
    <property type="entry name" value="Glycogen Phosphorylase B"/>
    <property type="match status" value="2"/>
</dbReference>
<reference evidence="3" key="2">
    <citation type="journal article" date="2021" name="PeerJ">
        <title>Extensive microbial diversity within the chicken gut microbiome revealed by metagenomics and culture.</title>
        <authorList>
            <person name="Gilroy R."/>
            <person name="Ravi A."/>
            <person name="Getino M."/>
            <person name="Pursley I."/>
            <person name="Horton D.L."/>
            <person name="Alikhan N.F."/>
            <person name="Baker D."/>
            <person name="Gharbi K."/>
            <person name="Hall N."/>
            <person name="Watson M."/>
            <person name="Adriaenssens E.M."/>
            <person name="Foster-Nyarko E."/>
            <person name="Jarju S."/>
            <person name="Secka A."/>
            <person name="Antonio M."/>
            <person name="Oren A."/>
            <person name="Chaudhuri R.R."/>
            <person name="La Ragione R."/>
            <person name="Hildebrand F."/>
            <person name="Pallen M.J."/>
        </authorList>
    </citation>
    <scope>NUCLEOTIDE SEQUENCE</scope>
    <source>
        <strain evidence="3">CHK195-15760</strain>
    </source>
</reference>
<dbReference type="PANTHER" id="PTHR45947:SF3">
    <property type="entry name" value="SULFOQUINOVOSYL TRANSFERASE SQD2"/>
    <property type="match status" value="1"/>
</dbReference>
<evidence type="ECO:0000313" key="4">
    <source>
        <dbReference type="Proteomes" id="UP000824093"/>
    </source>
</evidence>
<protein>
    <submittedName>
        <fullName evidence="3">Glycosyltransferase family 1 protein</fullName>
    </submittedName>
</protein>
<organism evidence="3 4">
    <name type="scientific">Candidatus Merdicola faecigallinarum</name>
    <dbReference type="NCBI Taxonomy" id="2840862"/>
    <lineage>
        <taxon>Bacteria</taxon>
        <taxon>Bacillati</taxon>
        <taxon>Bacillota</taxon>
        <taxon>Clostridia</taxon>
        <taxon>Candidatus Merdicola</taxon>
    </lineage>
</organism>
<evidence type="ECO:0000313" key="3">
    <source>
        <dbReference type="EMBL" id="HIU52152.1"/>
    </source>
</evidence>
<dbReference type="InterPro" id="IPR001296">
    <property type="entry name" value="Glyco_trans_1"/>
</dbReference>
<evidence type="ECO:0000259" key="2">
    <source>
        <dbReference type="Pfam" id="PF13439"/>
    </source>
</evidence>
<comment type="caution">
    <text evidence="3">The sequence shown here is derived from an EMBL/GenBank/DDBJ whole genome shotgun (WGS) entry which is preliminary data.</text>
</comment>